<proteinExistence type="predicted"/>
<dbReference type="Proteomes" id="UP001197609">
    <property type="component" value="Unassembled WGS sequence"/>
</dbReference>
<comment type="caution">
    <text evidence="1">The sequence shown here is derived from an EMBL/GenBank/DDBJ whole genome shotgun (WGS) entry which is preliminary data.</text>
</comment>
<dbReference type="AlphaFoldDB" id="A0AAJ1ELC5"/>
<reference evidence="1 2" key="1">
    <citation type="journal article" date="2021" name="bioRxiv">
        <title>Unraveling nitrogen, sulfur and carbon metabolic pathways and microbial community transcriptional responses to substrate deprivation and toxicity stresses in a bioreactor mimicking anoxic brackish coastal sediment conditions.</title>
        <authorList>
            <person name="Martins P.D."/>
            <person name="Echeveste M.J."/>
            <person name="Arshad A."/>
            <person name="Kurth J."/>
            <person name="Ouboter H."/>
            <person name="Jetten M.S.M."/>
            <person name="Welte C.U."/>
        </authorList>
    </citation>
    <scope>NUCLEOTIDE SEQUENCE [LARGE SCALE GENOMIC DNA]</scope>
    <source>
        <strain evidence="1">MAG_38</strain>
    </source>
</reference>
<name>A0AAJ1ELC5_9BACT</name>
<evidence type="ECO:0000313" key="2">
    <source>
        <dbReference type="Proteomes" id="UP001197609"/>
    </source>
</evidence>
<gene>
    <name evidence="1" type="ORF">K8G79_12345</name>
</gene>
<organism evidence="1 2">
    <name type="scientific">Candidatus Methylomirabilis tolerans</name>
    <dbReference type="NCBI Taxonomy" id="3123416"/>
    <lineage>
        <taxon>Bacteria</taxon>
        <taxon>Candidatus Methylomirabilota</taxon>
        <taxon>Candidatus Methylomirabilia</taxon>
        <taxon>Candidatus Methylomirabilales</taxon>
        <taxon>Candidatus Methylomirabilaceae</taxon>
        <taxon>Candidatus Methylomirabilis</taxon>
    </lineage>
</organism>
<dbReference type="EMBL" id="JAIOIU010000162">
    <property type="protein sequence ID" value="MBZ0160902.1"/>
    <property type="molecule type" value="Genomic_DNA"/>
</dbReference>
<protein>
    <submittedName>
        <fullName evidence="1">Uncharacterized protein</fullName>
    </submittedName>
</protein>
<sequence length="90" mass="10205">MSRLPNLRISDIADEHGDQGQACPYLQRTAPTCRYPIEGYCLAHPYGRLQVVTIAEFRELCTTVEHVQCQLYRSQRNQALIEGDPERAAA</sequence>
<accession>A0AAJ1ELC5</accession>
<evidence type="ECO:0000313" key="1">
    <source>
        <dbReference type="EMBL" id="MBZ0160902.1"/>
    </source>
</evidence>